<protein>
    <submittedName>
        <fullName evidence="2">Uncharacterized protein</fullName>
    </submittedName>
</protein>
<comment type="caution">
    <text evidence="2">The sequence shown here is derived from an EMBL/GenBank/DDBJ whole genome shotgun (WGS) entry which is preliminary data.</text>
</comment>
<name>A0ABN2TJQ8_9ACTN</name>
<gene>
    <name evidence="2" type="ORF">GCM10009799_45260</name>
</gene>
<dbReference type="EMBL" id="BAAAPC010000024">
    <property type="protein sequence ID" value="GAA2011938.1"/>
    <property type="molecule type" value="Genomic_DNA"/>
</dbReference>
<feature type="compositionally biased region" description="Basic and acidic residues" evidence="1">
    <location>
        <begin position="101"/>
        <end position="112"/>
    </location>
</feature>
<reference evidence="2 3" key="1">
    <citation type="journal article" date="2019" name="Int. J. Syst. Evol. Microbiol.">
        <title>The Global Catalogue of Microorganisms (GCM) 10K type strain sequencing project: providing services to taxonomists for standard genome sequencing and annotation.</title>
        <authorList>
            <consortium name="The Broad Institute Genomics Platform"/>
            <consortium name="The Broad Institute Genome Sequencing Center for Infectious Disease"/>
            <person name="Wu L."/>
            <person name="Ma J."/>
        </authorList>
    </citation>
    <scope>NUCLEOTIDE SEQUENCE [LARGE SCALE GENOMIC DNA]</scope>
    <source>
        <strain evidence="2 3">JCM 15313</strain>
    </source>
</reference>
<sequence>MIMRTATFTARYRGGRCASKAAPPRTRSRPIALGAVAGRCEGPSAGEKPSLHSGVPGSPLRSHGTVRSVHRRVPQATITCLAEVGHANGEHASTGGAEITQFRDTHMSRSSR</sequence>
<evidence type="ECO:0000313" key="3">
    <source>
        <dbReference type="Proteomes" id="UP001501585"/>
    </source>
</evidence>
<dbReference type="Proteomes" id="UP001501585">
    <property type="component" value="Unassembled WGS sequence"/>
</dbReference>
<accession>A0ABN2TJQ8</accession>
<feature type="region of interest" description="Disordered" evidence="1">
    <location>
        <begin position="88"/>
        <end position="112"/>
    </location>
</feature>
<organism evidence="2 3">
    <name type="scientific">Nocardiopsis rhodophaea</name>
    <dbReference type="NCBI Taxonomy" id="280238"/>
    <lineage>
        <taxon>Bacteria</taxon>
        <taxon>Bacillati</taxon>
        <taxon>Actinomycetota</taxon>
        <taxon>Actinomycetes</taxon>
        <taxon>Streptosporangiales</taxon>
        <taxon>Nocardiopsidaceae</taxon>
        <taxon>Nocardiopsis</taxon>
    </lineage>
</organism>
<feature type="region of interest" description="Disordered" evidence="1">
    <location>
        <begin position="39"/>
        <end position="70"/>
    </location>
</feature>
<evidence type="ECO:0000313" key="2">
    <source>
        <dbReference type="EMBL" id="GAA2011938.1"/>
    </source>
</evidence>
<keyword evidence="3" id="KW-1185">Reference proteome</keyword>
<proteinExistence type="predicted"/>
<evidence type="ECO:0000256" key="1">
    <source>
        <dbReference type="SAM" id="MobiDB-lite"/>
    </source>
</evidence>